<dbReference type="SUPFAM" id="SSF56059">
    <property type="entry name" value="Glutathione synthetase ATP-binding domain-like"/>
    <property type="match status" value="1"/>
</dbReference>
<dbReference type="PROSITE" id="PS50975">
    <property type="entry name" value="ATP_GRASP"/>
    <property type="match status" value="1"/>
</dbReference>
<dbReference type="Gene3D" id="3.30.470.20">
    <property type="entry name" value="ATP-grasp fold, B domain"/>
    <property type="match status" value="1"/>
</dbReference>
<dbReference type="GO" id="GO:0046872">
    <property type="term" value="F:metal ion binding"/>
    <property type="evidence" value="ECO:0007669"/>
    <property type="project" value="InterPro"/>
</dbReference>
<dbReference type="InterPro" id="IPR005479">
    <property type="entry name" value="CPAse_ATP-bd"/>
</dbReference>
<evidence type="ECO:0000313" key="2">
    <source>
        <dbReference type="EMBL" id="MPM22744.1"/>
    </source>
</evidence>
<comment type="caution">
    <text evidence="2">The sequence shown here is derived from an EMBL/GenBank/DDBJ whole genome shotgun (WGS) entry which is preliminary data.</text>
</comment>
<gene>
    <name evidence="2" type="ORF">SDC9_69202</name>
</gene>
<dbReference type="EMBL" id="VSSQ01003875">
    <property type="protein sequence ID" value="MPM22744.1"/>
    <property type="molecule type" value="Genomic_DNA"/>
</dbReference>
<accession>A0A644Y9G8</accession>
<protein>
    <recommendedName>
        <fullName evidence="1">ATP-grasp domain-containing protein</fullName>
    </recommendedName>
</protein>
<organism evidence="2">
    <name type="scientific">bioreactor metagenome</name>
    <dbReference type="NCBI Taxonomy" id="1076179"/>
    <lineage>
        <taxon>unclassified sequences</taxon>
        <taxon>metagenomes</taxon>
        <taxon>ecological metagenomes</taxon>
    </lineage>
</organism>
<proteinExistence type="predicted"/>
<reference evidence="2" key="1">
    <citation type="submission" date="2019-08" db="EMBL/GenBank/DDBJ databases">
        <authorList>
            <person name="Kucharzyk K."/>
            <person name="Murdoch R.W."/>
            <person name="Higgins S."/>
            <person name="Loffler F."/>
        </authorList>
    </citation>
    <scope>NUCLEOTIDE SEQUENCE</scope>
</reference>
<dbReference type="InterPro" id="IPR011761">
    <property type="entry name" value="ATP-grasp"/>
</dbReference>
<dbReference type="PROSITE" id="PS00867">
    <property type="entry name" value="CPSASE_2"/>
    <property type="match status" value="1"/>
</dbReference>
<dbReference type="GO" id="GO:0005524">
    <property type="term" value="F:ATP binding"/>
    <property type="evidence" value="ECO:0007669"/>
    <property type="project" value="InterPro"/>
</dbReference>
<sequence length="348" mass="39746">MKKRKLTIALSGLNAIDSPGPGLAVARGLLESDKLDVKLIGLAYESMEPGIFMHDIFHRTYQIPYPSAGTDMLIKRLMEIHEKEKIDLIIPNFDAELFSYIRLEKLLLEKGIHTFLPDNDGFEERQKWNLTAFGKKHKLKVPRSKELLVFPDFYKASVEFGYPLVIKGKYYDAIIAYNAEQAQSAFNRISAKWGLPIIVQEFIRGQEFNVTGLGDGKGNAISIVPMRKLYITDKGKAWSGISIGDENIIKLTRKFIKSTRWRGGFELELMKNEKGEFFILEINPRLPAWVYLAVGCGQNIPEALALMAMGEEVEPFRDYEVGKMFVRYSWDMIVNLEEFQKISTFGEL</sequence>
<dbReference type="Gene3D" id="3.40.50.20">
    <property type="match status" value="1"/>
</dbReference>
<dbReference type="Pfam" id="PF15632">
    <property type="entry name" value="ATPgrasp_Ter"/>
    <property type="match status" value="1"/>
</dbReference>
<dbReference type="AlphaFoldDB" id="A0A644Y9G8"/>
<name>A0A644Y9G8_9ZZZZ</name>
<evidence type="ECO:0000259" key="1">
    <source>
        <dbReference type="PROSITE" id="PS50975"/>
    </source>
</evidence>
<feature type="domain" description="ATP-grasp" evidence="1">
    <location>
        <begin position="131"/>
        <end position="309"/>
    </location>
</feature>